<dbReference type="InterPro" id="IPR039901">
    <property type="entry name" value="Kdotransferase"/>
</dbReference>
<evidence type="ECO:0000256" key="2">
    <source>
        <dbReference type="ARBA" id="ARBA00004713"/>
    </source>
</evidence>
<comment type="pathway">
    <text evidence="2 9">Bacterial outer membrane biogenesis; LPS core biosynthesis.</text>
</comment>
<dbReference type="Gene3D" id="3.40.50.11720">
    <property type="entry name" value="3-Deoxy-D-manno-octulosonic-acid transferase, N-terminal domain"/>
    <property type="match status" value="1"/>
</dbReference>
<dbReference type="GO" id="GO:0009245">
    <property type="term" value="P:lipid A biosynthetic process"/>
    <property type="evidence" value="ECO:0007669"/>
    <property type="project" value="TreeGrafter"/>
</dbReference>
<feature type="active site" description="Proton acceptor" evidence="8">
    <location>
        <position position="70"/>
    </location>
</feature>
<keyword evidence="9" id="KW-1133">Transmembrane helix</keyword>
<dbReference type="GO" id="GO:0005886">
    <property type="term" value="C:plasma membrane"/>
    <property type="evidence" value="ECO:0007669"/>
    <property type="project" value="UniProtKB-SubCell"/>
</dbReference>
<evidence type="ECO:0000313" key="11">
    <source>
        <dbReference type="EMBL" id="PZQ95709.1"/>
    </source>
</evidence>
<feature type="transmembrane region" description="Helical" evidence="9">
    <location>
        <begin position="12"/>
        <end position="32"/>
    </location>
</feature>
<evidence type="ECO:0000313" key="12">
    <source>
        <dbReference type="Proteomes" id="UP000248975"/>
    </source>
</evidence>
<dbReference type="PANTHER" id="PTHR42755">
    <property type="entry name" value="3-DEOXY-MANNO-OCTULOSONATE CYTIDYLYLTRANSFERASE"/>
    <property type="match status" value="1"/>
</dbReference>
<organism evidence="11 12">
    <name type="scientific">Cereibacter sphaeroides</name>
    <name type="common">Rhodobacter sphaeroides</name>
    <dbReference type="NCBI Taxonomy" id="1063"/>
    <lineage>
        <taxon>Bacteria</taxon>
        <taxon>Pseudomonadati</taxon>
        <taxon>Pseudomonadota</taxon>
        <taxon>Alphaproteobacteria</taxon>
        <taxon>Rhodobacterales</taxon>
        <taxon>Paracoccaceae</taxon>
        <taxon>Cereibacter</taxon>
    </lineage>
</organism>
<evidence type="ECO:0000256" key="3">
    <source>
        <dbReference type="ARBA" id="ARBA00012621"/>
    </source>
</evidence>
<comment type="subcellular location">
    <subcellularLocation>
        <location evidence="9">Cell membrane</location>
    </subcellularLocation>
</comment>
<evidence type="ECO:0000259" key="10">
    <source>
        <dbReference type="Pfam" id="PF04413"/>
    </source>
</evidence>
<keyword evidence="9" id="KW-0472">Membrane</keyword>
<dbReference type="AlphaFoldDB" id="A0A2W5S268"/>
<dbReference type="GO" id="GO:0009244">
    <property type="term" value="P:lipopolysaccharide core region biosynthetic process"/>
    <property type="evidence" value="ECO:0007669"/>
    <property type="project" value="UniProtKB-UniRule"/>
</dbReference>
<comment type="catalytic activity">
    <reaction evidence="7 9">
        <text>lipid IVA (E. coli) + CMP-3-deoxy-beta-D-manno-octulosonate = alpha-Kdo-(2-&gt;6)-lipid IVA (E. coli) + CMP + H(+)</text>
        <dbReference type="Rhea" id="RHEA:28066"/>
        <dbReference type="ChEBI" id="CHEBI:15378"/>
        <dbReference type="ChEBI" id="CHEBI:58603"/>
        <dbReference type="ChEBI" id="CHEBI:60364"/>
        <dbReference type="ChEBI" id="CHEBI:60377"/>
        <dbReference type="ChEBI" id="CHEBI:85987"/>
        <dbReference type="EC" id="2.4.99.12"/>
    </reaction>
</comment>
<name>A0A2W5S268_CERSP</name>
<comment type="similarity">
    <text evidence="9">Belongs to the glycosyltransferase group 1 family.</text>
</comment>
<gene>
    <name evidence="11" type="ORF">DI533_18940</name>
</gene>
<accession>A0A2W5S268</accession>
<reference evidence="11 12" key="1">
    <citation type="submission" date="2017-08" db="EMBL/GenBank/DDBJ databases">
        <title>Infants hospitalized years apart are colonized by the same room-sourced microbial strains.</title>
        <authorList>
            <person name="Brooks B."/>
            <person name="Olm M.R."/>
            <person name="Firek B.A."/>
            <person name="Baker R."/>
            <person name="Thomas B.C."/>
            <person name="Morowitz M.J."/>
            <person name="Banfield J.F."/>
        </authorList>
    </citation>
    <scope>NUCLEOTIDE SEQUENCE [LARGE SCALE GENOMIC DNA]</scope>
    <source>
        <strain evidence="11">S2_003_000_R2_11</strain>
    </source>
</reference>
<dbReference type="Gene3D" id="3.40.50.2000">
    <property type="entry name" value="Glycogen Phosphorylase B"/>
    <property type="match status" value="1"/>
</dbReference>
<proteinExistence type="inferred from homology"/>
<feature type="domain" description="3-deoxy-D-manno-octulosonic-acid transferase N-terminal" evidence="10">
    <location>
        <begin position="46"/>
        <end position="222"/>
    </location>
</feature>
<evidence type="ECO:0000256" key="9">
    <source>
        <dbReference type="RuleBase" id="RU365103"/>
    </source>
</evidence>
<dbReference type="InterPro" id="IPR038107">
    <property type="entry name" value="Glycos_transf_N_sf"/>
</dbReference>
<protein>
    <recommendedName>
        <fullName evidence="4 9">3-deoxy-D-manno-octulosonic acid transferase</fullName>
        <shortName evidence="9">Kdo transferase</shortName>
        <ecNumber evidence="3 9">2.4.99.12</ecNumber>
    </recommendedName>
    <alternativeName>
        <fullName evidence="6 9">Lipid IV(A) 3-deoxy-D-manno-octulosonic acid transferase</fullName>
    </alternativeName>
</protein>
<evidence type="ECO:0000256" key="4">
    <source>
        <dbReference type="ARBA" id="ARBA00019077"/>
    </source>
</evidence>
<evidence type="ECO:0000256" key="5">
    <source>
        <dbReference type="ARBA" id="ARBA00022679"/>
    </source>
</evidence>
<keyword evidence="9" id="KW-0448">Lipopolysaccharide biosynthesis</keyword>
<comment type="function">
    <text evidence="1 9">Involved in lipopolysaccharide (LPS) biosynthesis. Catalyzes the transfer of 3-deoxy-D-manno-octulosonate (Kdo) residue(s) from CMP-Kdo to lipid IV(A), the tetraacyldisaccharide-1,4'-bisphosphate precursor of lipid A.</text>
</comment>
<dbReference type="SUPFAM" id="SSF53756">
    <property type="entry name" value="UDP-Glycosyltransferase/glycogen phosphorylase"/>
    <property type="match status" value="1"/>
</dbReference>
<comment type="caution">
    <text evidence="11">The sequence shown here is derived from an EMBL/GenBank/DDBJ whole genome shotgun (WGS) entry which is preliminary data.</text>
</comment>
<dbReference type="Proteomes" id="UP000248975">
    <property type="component" value="Unassembled WGS sequence"/>
</dbReference>
<evidence type="ECO:0000256" key="1">
    <source>
        <dbReference type="ARBA" id="ARBA00003394"/>
    </source>
</evidence>
<sequence length="444" mass="48732">MMRGFPSLSQRLFLGLYALLWTLLLPVVLLYLRRRARRDPLYGRFLNERFGRYANPLPGAVWVHAVSLGEMRSAVPLIRALMAQGETIVTTHFTPAGRREAQTVFAEAIAAGKLRAVWVPFEFDWAYRGFFRAYRPKYGLVMETEVWPRMIASSRRHKVPLLMCNAQYTSKSYTFDRKWLPVRSLLMRGFAGMLVKSDLQRQRFESVGVSNIAVTGELRFDQPIPQRLLDAGAAMRRWMGADDRLVVTFASVVQGEDALFIEALKASLAAHRDAGLPAPLFVYVPRAPERFGEVAGLLEDAGLTVARRSVVLDAQLTPVGQAASVDVLLGDSTGEMYAYLAMADRVVVGGGFTPNGSHNISEPLALGKVVMVGPDIHTIEYPAVEAIGAGVVRQLQTPADLAKALLPDPGPLPSADSINTFFAEHSGAVAKTLAAIPRLLATSR</sequence>
<dbReference type="Pfam" id="PF04413">
    <property type="entry name" value="Glycos_transf_N"/>
    <property type="match status" value="1"/>
</dbReference>
<evidence type="ECO:0000256" key="6">
    <source>
        <dbReference type="ARBA" id="ARBA00031445"/>
    </source>
</evidence>
<dbReference type="UniPathway" id="UPA00958"/>
<evidence type="ECO:0000256" key="8">
    <source>
        <dbReference type="PIRSR" id="PIRSR639901-1"/>
    </source>
</evidence>
<keyword evidence="9" id="KW-1003">Cell membrane</keyword>
<keyword evidence="9" id="KW-0812">Transmembrane</keyword>
<keyword evidence="5 9" id="KW-0808">Transferase</keyword>
<dbReference type="GO" id="GO:0043842">
    <property type="term" value="F:Kdo transferase activity"/>
    <property type="evidence" value="ECO:0007669"/>
    <property type="project" value="UniProtKB-EC"/>
</dbReference>
<evidence type="ECO:0000256" key="7">
    <source>
        <dbReference type="ARBA" id="ARBA00049183"/>
    </source>
</evidence>
<dbReference type="PANTHER" id="PTHR42755:SF1">
    <property type="entry name" value="3-DEOXY-D-MANNO-OCTULOSONIC ACID TRANSFERASE, MITOCHONDRIAL-RELATED"/>
    <property type="match status" value="1"/>
</dbReference>
<dbReference type="EMBL" id="QFQS01000006">
    <property type="protein sequence ID" value="PZQ95709.1"/>
    <property type="molecule type" value="Genomic_DNA"/>
</dbReference>
<dbReference type="EC" id="2.4.99.12" evidence="3 9"/>
<dbReference type="InterPro" id="IPR007507">
    <property type="entry name" value="Glycos_transf_N"/>
</dbReference>